<comment type="caution">
    <text evidence="2">The sequence shown here is derived from an EMBL/GenBank/DDBJ whole genome shotgun (WGS) entry which is preliminary data.</text>
</comment>
<keyword evidence="1" id="KW-1133">Transmembrane helix</keyword>
<keyword evidence="1" id="KW-0812">Transmembrane</keyword>
<dbReference type="Proteomes" id="UP001203761">
    <property type="component" value="Unassembled WGS sequence"/>
</dbReference>
<evidence type="ECO:0000313" key="3">
    <source>
        <dbReference type="Proteomes" id="UP001203761"/>
    </source>
</evidence>
<dbReference type="RefSeq" id="WP_249738479.1">
    <property type="nucleotide sequence ID" value="NZ_JAKNCJ010000013.1"/>
</dbReference>
<protein>
    <submittedName>
        <fullName evidence="2">Uncharacterized protein</fullName>
    </submittedName>
</protein>
<dbReference type="EMBL" id="JAKNCJ010000013">
    <property type="protein sequence ID" value="MCL6424400.1"/>
    <property type="molecule type" value="Genomic_DNA"/>
</dbReference>
<keyword evidence="1" id="KW-0472">Membrane</keyword>
<sequence>MDMLGLTPQELLVLLLSTGMTVIVLACAIVGAVVLTRLLRARVPQSARLARHAGTAARR</sequence>
<gene>
    <name evidence="2" type="ORF">Bequi_13605</name>
</gene>
<keyword evidence="3" id="KW-1185">Reference proteome</keyword>
<accession>A0ABT0R3P8</accession>
<name>A0ABT0R3P8_9MICO</name>
<feature type="transmembrane region" description="Helical" evidence="1">
    <location>
        <begin position="12"/>
        <end position="39"/>
    </location>
</feature>
<evidence type="ECO:0000256" key="1">
    <source>
        <dbReference type="SAM" id="Phobius"/>
    </source>
</evidence>
<reference evidence="2" key="1">
    <citation type="submission" date="2022-02" db="EMBL/GenBank/DDBJ databases">
        <authorList>
            <person name="Lee M."/>
            <person name="Kim S.-J."/>
            <person name="Jung M.-Y."/>
        </authorList>
    </citation>
    <scope>NUCLEOTIDE SEQUENCE</scope>
    <source>
        <strain evidence="2">JHP9</strain>
    </source>
</reference>
<evidence type="ECO:0000313" key="2">
    <source>
        <dbReference type="EMBL" id="MCL6424400.1"/>
    </source>
</evidence>
<organism evidence="2 3">
    <name type="scientific">Brachybacterium equifaecis</name>
    <dbReference type="NCBI Taxonomy" id="2910770"/>
    <lineage>
        <taxon>Bacteria</taxon>
        <taxon>Bacillati</taxon>
        <taxon>Actinomycetota</taxon>
        <taxon>Actinomycetes</taxon>
        <taxon>Micrococcales</taxon>
        <taxon>Dermabacteraceae</taxon>
        <taxon>Brachybacterium</taxon>
    </lineage>
</organism>
<proteinExistence type="predicted"/>